<dbReference type="InterPro" id="IPR006110">
    <property type="entry name" value="Pol_omega/Rpo6/RPB6"/>
</dbReference>
<dbReference type="Gene3D" id="3.90.940.10">
    <property type="match status" value="1"/>
</dbReference>
<evidence type="ECO:0000256" key="1">
    <source>
        <dbReference type="ARBA" id="ARBA00006711"/>
    </source>
</evidence>
<keyword evidence="4 10" id="KW-0240">DNA-directed RNA polymerase</keyword>
<keyword evidence="12" id="KW-1185">Reference proteome</keyword>
<dbReference type="SUPFAM" id="SSF63562">
    <property type="entry name" value="RPB6/omega subunit-like"/>
    <property type="match status" value="1"/>
</dbReference>
<comment type="catalytic activity">
    <reaction evidence="9 10">
        <text>RNA(n) + a ribonucleoside 5'-triphosphate = RNA(n+1) + diphosphate</text>
        <dbReference type="Rhea" id="RHEA:21248"/>
        <dbReference type="Rhea" id="RHEA-COMP:14527"/>
        <dbReference type="Rhea" id="RHEA-COMP:17342"/>
        <dbReference type="ChEBI" id="CHEBI:33019"/>
        <dbReference type="ChEBI" id="CHEBI:61557"/>
        <dbReference type="ChEBI" id="CHEBI:140395"/>
        <dbReference type="EC" id="2.7.7.6"/>
    </reaction>
</comment>
<dbReference type="GO" id="GO:0003899">
    <property type="term" value="F:DNA-directed RNA polymerase activity"/>
    <property type="evidence" value="ECO:0007669"/>
    <property type="project" value="UniProtKB-UniRule"/>
</dbReference>
<comment type="similarity">
    <text evidence="1 10">Belongs to the RNA polymerase subunit omega family.</text>
</comment>
<dbReference type="EC" id="2.7.7.6" evidence="2 10"/>
<dbReference type="HAMAP" id="MF_00366">
    <property type="entry name" value="RNApol_bact_RpoZ"/>
    <property type="match status" value="1"/>
</dbReference>
<dbReference type="PANTHER" id="PTHR34476:SF1">
    <property type="entry name" value="DNA-DIRECTED RNA POLYMERASE SUBUNIT OMEGA"/>
    <property type="match status" value="1"/>
</dbReference>
<dbReference type="PANTHER" id="PTHR34476">
    <property type="entry name" value="DNA-DIRECTED RNA POLYMERASE SUBUNIT OMEGA"/>
    <property type="match status" value="1"/>
</dbReference>
<dbReference type="NCBIfam" id="TIGR00690">
    <property type="entry name" value="rpoZ"/>
    <property type="match status" value="1"/>
</dbReference>
<dbReference type="GO" id="GO:0006351">
    <property type="term" value="P:DNA-templated transcription"/>
    <property type="evidence" value="ECO:0007669"/>
    <property type="project" value="UniProtKB-UniRule"/>
</dbReference>
<dbReference type="GO" id="GO:0000428">
    <property type="term" value="C:DNA-directed RNA polymerase complex"/>
    <property type="evidence" value="ECO:0007669"/>
    <property type="project" value="UniProtKB-KW"/>
</dbReference>
<dbReference type="InterPro" id="IPR003716">
    <property type="entry name" value="DNA-dir_RNA_pol_omega"/>
</dbReference>
<evidence type="ECO:0000313" key="12">
    <source>
        <dbReference type="Proteomes" id="UP000647416"/>
    </source>
</evidence>
<accession>A0A926FBK2</accession>
<comment type="subunit">
    <text evidence="10">The RNAP catalytic core consists of 2 alpha, 1 beta, 1 beta' and 1 omega subunit. When a sigma factor is associated with the core the holoenzyme is formed, which can initiate transcription.</text>
</comment>
<evidence type="ECO:0000256" key="10">
    <source>
        <dbReference type="HAMAP-Rule" id="MF_00366"/>
    </source>
</evidence>
<comment type="caution">
    <text evidence="11">The sequence shown here is derived from an EMBL/GenBank/DDBJ whole genome shotgun (WGS) entry which is preliminary data.</text>
</comment>
<keyword evidence="6 10" id="KW-0548">Nucleotidyltransferase</keyword>
<evidence type="ECO:0000313" key="11">
    <source>
        <dbReference type="EMBL" id="MBC8595672.1"/>
    </source>
</evidence>
<sequence length="96" mass="10843">MIDPSVKKLMEGSNPENPRFESRYSLVIAAAKRAREICKTGVSFTECKSNKPVTVAVNEIAENKISFKKKAPKSEAMSMDMLLNMYLEEDRNKKAQ</sequence>
<protein>
    <recommendedName>
        <fullName evidence="3 10">DNA-directed RNA polymerase subunit omega</fullName>
        <shortName evidence="10">RNAP omega subunit</shortName>
        <ecNumber evidence="2 10">2.7.7.6</ecNumber>
    </recommendedName>
    <alternativeName>
        <fullName evidence="10">RNA polymerase omega subunit</fullName>
    </alternativeName>
    <alternativeName>
        <fullName evidence="8 10">Transcriptase subunit omega</fullName>
    </alternativeName>
</protein>
<gene>
    <name evidence="10" type="primary">rpoZ</name>
    <name evidence="11" type="ORF">H8706_02140</name>
</gene>
<evidence type="ECO:0000256" key="8">
    <source>
        <dbReference type="ARBA" id="ARBA00029924"/>
    </source>
</evidence>
<dbReference type="Pfam" id="PF01192">
    <property type="entry name" value="RNA_pol_Rpb6"/>
    <property type="match status" value="1"/>
</dbReference>
<dbReference type="GO" id="GO:0003677">
    <property type="term" value="F:DNA binding"/>
    <property type="evidence" value="ECO:0007669"/>
    <property type="project" value="UniProtKB-UniRule"/>
</dbReference>
<evidence type="ECO:0000256" key="4">
    <source>
        <dbReference type="ARBA" id="ARBA00022478"/>
    </source>
</evidence>
<evidence type="ECO:0000256" key="7">
    <source>
        <dbReference type="ARBA" id="ARBA00023163"/>
    </source>
</evidence>
<keyword evidence="7 10" id="KW-0804">Transcription</keyword>
<organism evidence="11 12">
    <name type="scientific">Qingrenia yutianensis</name>
    <dbReference type="NCBI Taxonomy" id="2763676"/>
    <lineage>
        <taxon>Bacteria</taxon>
        <taxon>Bacillati</taxon>
        <taxon>Bacillota</taxon>
        <taxon>Clostridia</taxon>
        <taxon>Eubacteriales</taxon>
        <taxon>Oscillospiraceae</taxon>
        <taxon>Qingrenia</taxon>
    </lineage>
</organism>
<evidence type="ECO:0000256" key="9">
    <source>
        <dbReference type="ARBA" id="ARBA00048552"/>
    </source>
</evidence>
<dbReference type="Proteomes" id="UP000647416">
    <property type="component" value="Unassembled WGS sequence"/>
</dbReference>
<proteinExistence type="inferred from homology"/>
<comment type="function">
    <text evidence="10">Promotes RNA polymerase assembly. Latches the N- and C-terminal regions of the beta' subunit thereby facilitating its interaction with the beta and alpha subunits.</text>
</comment>
<evidence type="ECO:0000256" key="2">
    <source>
        <dbReference type="ARBA" id="ARBA00012418"/>
    </source>
</evidence>
<reference evidence="11" key="1">
    <citation type="submission" date="2020-08" db="EMBL/GenBank/DDBJ databases">
        <title>Genome public.</title>
        <authorList>
            <person name="Liu C."/>
            <person name="Sun Q."/>
        </authorList>
    </citation>
    <scope>NUCLEOTIDE SEQUENCE</scope>
    <source>
        <strain evidence="11">NSJ-50</strain>
    </source>
</reference>
<evidence type="ECO:0000256" key="6">
    <source>
        <dbReference type="ARBA" id="ARBA00022695"/>
    </source>
</evidence>
<evidence type="ECO:0000256" key="5">
    <source>
        <dbReference type="ARBA" id="ARBA00022679"/>
    </source>
</evidence>
<dbReference type="SMART" id="SM01409">
    <property type="entry name" value="RNA_pol_Rpb6"/>
    <property type="match status" value="1"/>
</dbReference>
<dbReference type="EMBL" id="JACRTE010000002">
    <property type="protein sequence ID" value="MBC8595672.1"/>
    <property type="molecule type" value="Genomic_DNA"/>
</dbReference>
<dbReference type="InterPro" id="IPR036161">
    <property type="entry name" value="RPB6/omega-like_sf"/>
</dbReference>
<keyword evidence="5 10" id="KW-0808">Transferase</keyword>
<evidence type="ECO:0000256" key="3">
    <source>
        <dbReference type="ARBA" id="ARBA00013725"/>
    </source>
</evidence>
<dbReference type="AlphaFoldDB" id="A0A926FBK2"/>
<name>A0A926FBK2_9FIRM</name>